<dbReference type="GO" id="GO:0005886">
    <property type="term" value="C:plasma membrane"/>
    <property type="evidence" value="ECO:0007669"/>
    <property type="project" value="UniProtKB-SubCell"/>
</dbReference>
<dbReference type="PANTHER" id="PTHR30540">
    <property type="entry name" value="OSMOTIC STRESS POTASSIUM TRANSPORTER"/>
    <property type="match status" value="1"/>
</dbReference>
<dbReference type="AlphaFoldDB" id="A0A484NLC7"/>
<feature type="domain" description="K+ potassium transporter integral membrane" evidence="3">
    <location>
        <begin position="136"/>
        <end position="264"/>
    </location>
</feature>
<accession>A0A484NLC7</accession>
<evidence type="ECO:0000313" key="5">
    <source>
        <dbReference type="Proteomes" id="UP000595140"/>
    </source>
</evidence>
<dbReference type="InterPro" id="IPR003855">
    <property type="entry name" value="K+_transporter"/>
</dbReference>
<dbReference type="EMBL" id="OOIL02006792">
    <property type="protein sequence ID" value="VFR01870.1"/>
    <property type="molecule type" value="Genomic_DNA"/>
</dbReference>
<dbReference type="PANTHER" id="PTHR30540:SF83">
    <property type="entry name" value="K+ POTASSIUM TRANSPORTER"/>
    <property type="match status" value="1"/>
</dbReference>
<dbReference type="GO" id="GO:0015079">
    <property type="term" value="F:potassium ion transmembrane transporter activity"/>
    <property type="evidence" value="ECO:0007669"/>
    <property type="project" value="InterPro"/>
</dbReference>
<comment type="similarity">
    <text evidence="2">Belongs to the HAK/KUP transporter (TC 2.A.72.3) family.</text>
</comment>
<evidence type="ECO:0000256" key="1">
    <source>
        <dbReference type="ARBA" id="ARBA00004651"/>
    </source>
</evidence>
<keyword evidence="5" id="KW-1185">Reference proteome</keyword>
<gene>
    <name evidence="4" type="ORF">CCAM_LOCUS43645</name>
</gene>
<sequence length="278" mass="30444">MASSQVLECEATIIGVELAAAIPDEVVDVVVHDEVVVVVEEELEADIIIEVDDDDDDEEDNEIVPTCDTLQTEIQVEDEEDNEIVPTRNSLQTEIQMEDEEEDVIEEEEEEVTAAEHPEQRISGIKGVGALVLLQLVFQSLGVVYGDMGTSPLYAFPSIFPKGIRHEDDILGVLGLIYYTLTLIPLIKYVCIYLHANYNGEGGTFAMYMLVCEHVKLRRSAKCILFGATIIGTSMVICDGVLTPSISVLSAVGGIQEATTRLKDAPIRSSAGQRSLRD</sequence>
<evidence type="ECO:0000313" key="4">
    <source>
        <dbReference type="EMBL" id="VFR01870.1"/>
    </source>
</evidence>
<name>A0A484NLC7_9ASTE</name>
<organism evidence="4 5">
    <name type="scientific">Cuscuta campestris</name>
    <dbReference type="NCBI Taxonomy" id="132261"/>
    <lineage>
        <taxon>Eukaryota</taxon>
        <taxon>Viridiplantae</taxon>
        <taxon>Streptophyta</taxon>
        <taxon>Embryophyta</taxon>
        <taxon>Tracheophyta</taxon>
        <taxon>Spermatophyta</taxon>
        <taxon>Magnoliopsida</taxon>
        <taxon>eudicotyledons</taxon>
        <taxon>Gunneridae</taxon>
        <taxon>Pentapetalae</taxon>
        <taxon>asterids</taxon>
        <taxon>lamiids</taxon>
        <taxon>Solanales</taxon>
        <taxon>Convolvulaceae</taxon>
        <taxon>Cuscuteae</taxon>
        <taxon>Cuscuta</taxon>
        <taxon>Cuscuta subgen. Grammica</taxon>
        <taxon>Cuscuta sect. Cleistogrammica</taxon>
    </lineage>
</organism>
<protein>
    <recommendedName>
        <fullName evidence="3">K+ potassium transporter integral membrane domain-containing protein</fullName>
    </recommendedName>
</protein>
<proteinExistence type="inferred from homology"/>
<dbReference type="OrthoDB" id="504708at2759"/>
<evidence type="ECO:0000259" key="3">
    <source>
        <dbReference type="Pfam" id="PF02705"/>
    </source>
</evidence>
<reference evidence="4 5" key="1">
    <citation type="submission" date="2018-04" db="EMBL/GenBank/DDBJ databases">
        <authorList>
            <person name="Vogel A."/>
        </authorList>
    </citation>
    <scope>NUCLEOTIDE SEQUENCE [LARGE SCALE GENOMIC DNA]</scope>
</reference>
<comment type="subcellular location">
    <subcellularLocation>
        <location evidence="1">Cell membrane</location>
        <topology evidence="1">Multi-pass membrane protein</topology>
    </subcellularLocation>
</comment>
<dbReference type="Proteomes" id="UP000595140">
    <property type="component" value="Unassembled WGS sequence"/>
</dbReference>
<dbReference type="InterPro" id="IPR053951">
    <property type="entry name" value="K_trans_N"/>
</dbReference>
<dbReference type="Pfam" id="PF02705">
    <property type="entry name" value="K_trans"/>
    <property type="match status" value="1"/>
</dbReference>
<evidence type="ECO:0000256" key="2">
    <source>
        <dbReference type="ARBA" id="ARBA00008440"/>
    </source>
</evidence>